<dbReference type="CDD" id="cd05466">
    <property type="entry name" value="PBP2_LTTR_substrate"/>
    <property type="match status" value="1"/>
</dbReference>
<dbReference type="PRINTS" id="PR00039">
    <property type="entry name" value="HTHLYSR"/>
</dbReference>
<dbReference type="Gene3D" id="3.40.190.10">
    <property type="entry name" value="Periplasmic binding protein-like II"/>
    <property type="match status" value="1"/>
</dbReference>
<dbReference type="STRING" id="460265.Mnod_3685"/>
<dbReference type="KEGG" id="mno:Mnod_3685"/>
<dbReference type="PANTHER" id="PTHR30126:SF2">
    <property type="entry name" value="HTH-TYPE TRANSCRIPTIONAL REGULATOR YJIE"/>
    <property type="match status" value="1"/>
</dbReference>
<protein>
    <submittedName>
        <fullName evidence="7">Transcriptional regulator, LysR family</fullName>
    </submittedName>
</protein>
<dbReference type="GO" id="GO:0000976">
    <property type="term" value="F:transcription cis-regulatory region binding"/>
    <property type="evidence" value="ECO:0007669"/>
    <property type="project" value="TreeGrafter"/>
</dbReference>
<dbReference type="Gene3D" id="1.10.10.10">
    <property type="entry name" value="Winged helix-like DNA-binding domain superfamily/Winged helix DNA-binding domain"/>
    <property type="match status" value="1"/>
</dbReference>
<feature type="region of interest" description="Disordered" evidence="5">
    <location>
        <begin position="299"/>
        <end position="318"/>
    </location>
</feature>
<name>B8IQ92_METNO</name>
<sequence length="318" mass="34111">MDLDWLKDFLALAEQRTFSRAAEVRNVTQPAFSRRIRALEDWIGTPLFVRGAQGAVLTPAGAHLQPLAAELARSLDRARRETRAVGAAETATLSIAATHALSFTFFPAWIRRHLRVEVLGTLNLISDSLEACEQIMLAGEVHFLLCHTHPDVPLRVDADRFPSRRVGDDLLVPVCAPDAAGAPLWPLPGPPGAPTRLLAYSQASGLGRILAAREADRPSGTALETVFTSHLAATLMSMAREGHGLAWLPLTLAEEDLARGRLVRAGPDAFAIPVEITLFRAIGCRNPAADAMWAQVTGIHAGDDPGGQPGRSGMADPE</sequence>
<gene>
    <name evidence="7" type="ordered locus">Mnod_3685</name>
</gene>
<accession>B8IQ92</accession>
<feature type="domain" description="HTH lysR-type" evidence="6">
    <location>
        <begin position="1"/>
        <end position="58"/>
    </location>
</feature>
<evidence type="ECO:0000256" key="4">
    <source>
        <dbReference type="ARBA" id="ARBA00023163"/>
    </source>
</evidence>
<reference evidence="7 8" key="1">
    <citation type="submission" date="2009-01" db="EMBL/GenBank/DDBJ databases">
        <title>Complete sequence of chromosome of Methylobacterium nodulans ORS 2060.</title>
        <authorList>
            <consortium name="US DOE Joint Genome Institute"/>
            <person name="Lucas S."/>
            <person name="Copeland A."/>
            <person name="Lapidus A."/>
            <person name="Glavina del Rio T."/>
            <person name="Dalin E."/>
            <person name="Tice H."/>
            <person name="Bruce D."/>
            <person name="Goodwin L."/>
            <person name="Pitluck S."/>
            <person name="Sims D."/>
            <person name="Brettin T."/>
            <person name="Detter J.C."/>
            <person name="Han C."/>
            <person name="Larimer F."/>
            <person name="Land M."/>
            <person name="Hauser L."/>
            <person name="Kyrpides N."/>
            <person name="Ivanova N."/>
            <person name="Marx C.J."/>
            <person name="Richardson P."/>
        </authorList>
    </citation>
    <scope>NUCLEOTIDE SEQUENCE [LARGE SCALE GENOMIC DNA]</scope>
    <source>
        <strain evidence="8">LMG 21967 / CNCM I-2342 / ORS 2060</strain>
    </source>
</reference>
<proteinExistence type="inferred from homology"/>
<dbReference type="SUPFAM" id="SSF53850">
    <property type="entry name" value="Periplasmic binding protein-like II"/>
    <property type="match status" value="1"/>
</dbReference>
<dbReference type="RefSeq" id="WP_015930248.1">
    <property type="nucleotide sequence ID" value="NC_011894.1"/>
</dbReference>
<dbReference type="Pfam" id="PF03466">
    <property type="entry name" value="LysR_substrate"/>
    <property type="match status" value="1"/>
</dbReference>
<evidence type="ECO:0000256" key="5">
    <source>
        <dbReference type="SAM" id="MobiDB-lite"/>
    </source>
</evidence>
<keyword evidence="2" id="KW-0805">Transcription regulation</keyword>
<dbReference type="InterPro" id="IPR036390">
    <property type="entry name" value="WH_DNA-bd_sf"/>
</dbReference>
<dbReference type="SUPFAM" id="SSF46785">
    <property type="entry name" value="Winged helix' DNA-binding domain"/>
    <property type="match status" value="1"/>
</dbReference>
<dbReference type="InterPro" id="IPR005119">
    <property type="entry name" value="LysR_subst-bd"/>
</dbReference>
<dbReference type="eggNOG" id="COG0583">
    <property type="taxonomic scope" value="Bacteria"/>
</dbReference>
<keyword evidence="8" id="KW-1185">Reference proteome</keyword>
<dbReference type="GO" id="GO:0003700">
    <property type="term" value="F:DNA-binding transcription factor activity"/>
    <property type="evidence" value="ECO:0007669"/>
    <property type="project" value="InterPro"/>
</dbReference>
<evidence type="ECO:0000256" key="2">
    <source>
        <dbReference type="ARBA" id="ARBA00023015"/>
    </source>
</evidence>
<dbReference type="AlphaFoldDB" id="B8IQ92"/>
<evidence type="ECO:0000313" key="8">
    <source>
        <dbReference type="Proteomes" id="UP000008207"/>
    </source>
</evidence>
<evidence type="ECO:0000313" key="7">
    <source>
        <dbReference type="EMBL" id="ACL58592.1"/>
    </source>
</evidence>
<keyword evidence="3" id="KW-0238">DNA-binding</keyword>
<dbReference type="OrthoDB" id="528082at2"/>
<evidence type="ECO:0000256" key="1">
    <source>
        <dbReference type="ARBA" id="ARBA00009437"/>
    </source>
</evidence>
<dbReference type="InterPro" id="IPR036388">
    <property type="entry name" value="WH-like_DNA-bd_sf"/>
</dbReference>
<organism evidence="7 8">
    <name type="scientific">Methylobacterium nodulans (strain LMG 21967 / CNCM I-2342 / ORS 2060)</name>
    <dbReference type="NCBI Taxonomy" id="460265"/>
    <lineage>
        <taxon>Bacteria</taxon>
        <taxon>Pseudomonadati</taxon>
        <taxon>Pseudomonadota</taxon>
        <taxon>Alphaproteobacteria</taxon>
        <taxon>Hyphomicrobiales</taxon>
        <taxon>Methylobacteriaceae</taxon>
        <taxon>Methylobacterium</taxon>
    </lineage>
</organism>
<dbReference type="HOGENOM" id="CLU_039613_4_1_5"/>
<dbReference type="Proteomes" id="UP000008207">
    <property type="component" value="Chromosome"/>
</dbReference>
<dbReference type="Pfam" id="PF00126">
    <property type="entry name" value="HTH_1"/>
    <property type="match status" value="1"/>
</dbReference>
<dbReference type="InterPro" id="IPR000847">
    <property type="entry name" value="LysR_HTH_N"/>
</dbReference>
<dbReference type="PROSITE" id="PS50931">
    <property type="entry name" value="HTH_LYSR"/>
    <property type="match status" value="1"/>
</dbReference>
<keyword evidence="4" id="KW-0804">Transcription</keyword>
<evidence type="ECO:0000259" key="6">
    <source>
        <dbReference type="PROSITE" id="PS50931"/>
    </source>
</evidence>
<dbReference type="EMBL" id="CP001349">
    <property type="protein sequence ID" value="ACL58592.1"/>
    <property type="molecule type" value="Genomic_DNA"/>
</dbReference>
<evidence type="ECO:0000256" key="3">
    <source>
        <dbReference type="ARBA" id="ARBA00023125"/>
    </source>
</evidence>
<comment type="similarity">
    <text evidence="1">Belongs to the LysR transcriptional regulatory family.</text>
</comment>
<dbReference type="PANTHER" id="PTHR30126">
    <property type="entry name" value="HTH-TYPE TRANSCRIPTIONAL REGULATOR"/>
    <property type="match status" value="1"/>
</dbReference>